<accession>A0A4R1I5B6</accession>
<organism evidence="3 4">
    <name type="scientific">Ancylobacter aquaticus</name>
    <dbReference type="NCBI Taxonomy" id="100"/>
    <lineage>
        <taxon>Bacteria</taxon>
        <taxon>Pseudomonadati</taxon>
        <taxon>Pseudomonadota</taxon>
        <taxon>Alphaproteobacteria</taxon>
        <taxon>Hyphomicrobiales</taxon>
        <taxon>Xanthobacteraceae</taxon>
        <taxon>Ancylobacter</taxon>
    </lineage>
</organism>
<feature type="domain" description="DUF1468" evidence="2">
    <location>
        <begin position="13"/>
        <end position="175"/>
    </location>
</feature>
<proteinExistence type="predicted"/>
<evidence type="ECO:0000313" key="4">
    <source>
        <dbReference type="Proteomes" id="UP000295030"/>
    </source>
</evidence>
<feature type="transmembrane region" description="Helical" evidence="1">
    <location>
        <begin position="12"/>
        <end position="30"/>
    </location>
</feature>
<name>A0A4R1I5B6_ANCAQ</name>
<sequence>MSSEKPLRKADFVTSIVFMLLGIVMIVAASRMPWIVQSGGLQQDWYLSPGLFPTVLGVLLIIFSSNVLMHAVRGGGYRGLGRAAAHGLRSVGSNHDLHRMAMAAALVGLYVFVGIGRVEYHIASSVFLFVTMLVFHRAPDRPFTVRAVLKLALIAVLAPLVIGYIFTEFFQVPMP</sequence>
<evidence type="ECO:0000313" key="3">
    <source>
        <dbReference type="EMBL" id="TCK29203.1"/>
    </source>
</evidence>
<feature type="transmembrane region" description="Helical" evidence="1">
    <location>
        <begin position="50"/>
        <end position="72"/>
    </location>
</feature>
<keyword evidence="4" id="KW-1185">Reference proteome</keyword>
<reference evidence="3 4" key="1">
    <citation type="submission" date="2019-03" db="EMBL/GenBank/DDBJ databases">
        <title>Genomic Encyclopedia of Type Strains, Phase IV (KMG-IV): sequencing the most valuable type-strain genomes for metagenomic binning, comparative biology and taxonomic classification.</title>
        <authorList>
            <person name="Goeker M."/>
        </authorList>
    </citation>
    <scope>NUCLEOTIDE SEQUENCE [LARGE SCALE GENOMIC DNA]</scope>
    <source>
        <strain evidence="3 4">DSM 101</strain>
    </source>
</reference>
<dbReference type="Proteomes" id="UP000295030">
    <property type="component" value="Unassembled WGS sequence"/>
</dbReference>
<protein>
    <submittedName>
        <fullName evidence="3">Tripartite tricarboxylate transporter TctB family protein</fullName>
    </submittedName>
</protein>
<dbReference type="AlphaFoldDB" id="A0A4R1I5B6"/>
<keyword evidence="1" id="KW-0472">Membrane</keyword>
<comment type="caution">
    <text evidence="3">The sequence shown here is derived from an EMBL/GenBank/DDBJ whole genome shotgun (WGS) entry which is preliminary data.</text>
</comment>
<evidence type="ECO:0000256" key="1">
    <source>
        <dbReference type="SAM" id="Phobius"/>
    </source>
</evidence>
<dbReference type="InterPro" id="IPR009936">
    <property type="entry name" value="DUF1468"/>
</dbReference>
<evidence type="ECO:0000259" key="2">
    <source>
        <dbReference type="Pfam" id="PF07331"/>
    </source>
</evidence>
<keyword evidence="1" id="KW-1133">Transmembrane helix</keyword>
<dbReference type="OrthoDB" id="8449372at2"/>
<keyword evidence="1" id="KW-0812">Transmembrane</keyword>
<dbReference type="Pfam" id="PF07331">
    <property type="entry name" value="TctB"/>
    <property type="match status" value="1"/>
</dbReference>
<feature type="transmembrane region" description="Helical" evidence="1">
    <location>
        <begin position="147"/>
        <end position="166"/>
    </location>
</feature>
<dbReference type="RefSeq" id="WP_131836267.1">
    <property type="nucleotide sequence ID" value="NZ_SMFY01000002.1"/>
</dbReference>
<dbReference type="EMBL" id="SMFY01000002">
    <property type="protein sequence ID" value="TCK29203.1"/>
    <property type="molecule type" value="Genomic_DNA"/>
</dbReference>
<gene>
    <name evidence="3" type="ORF">EV667_3225</name>
</gene>